<dbReference type="Proteomes" id="UP000679220">
    <property type="component" value="Unassembled WGS sequence"/>
</dbReference>
<keyword evidence="8" id="KW-1185">Reference proteome</keyword>
<protein>
    <submittedName>
        <fullName evidence="7">Hydrogen peroxide-inducible genes activator</fullName>
    </submittedName>
</protein>
<dbReference type="InterPro" id="IPR036390">
    <property type="entry name" value="WH_DNA-bd_sf"/>
</dbReference>
<evidence type="ECO:0000256" key="3">
    <source>
        <dbReference type="ARBA" id="ARBA00023125"/>
    </source>
</evidence>
<evidence type="ECO:0000256" key="2">
    <source>
        <dbReference type="ARBA" id="ARBA00023015"/>
    </source>
</evidence>
<dbReference type="InterPro" id="IPR000847">
    <property type="entry name" value="LysR_HTH_N"/>
</dbReference>
<evidence type="ECO:0000313" key="8">
    <source>
        <dbReference type="Proteomes" id="UP000679220"/>
    </source>
</evidence>
<keyword evidence="4" id="KW-0010">Activator</keyword>
<dbReference type="EMBL" id="JAGTAR010000001">
    <property type="protein sequence ID" value="MBR8534202.1"/>
    <property type="molecule type" value="Genomic_DNA"/>
</dbReference>
<evidence type="ECO:0000259" key="6">
    <source>
        <dbReference type="PROSITE" id="PS50931"/>
    </source>
</evidence>
<dbReference type="PANTHER" id="PTHR30346">
    <property type="entry name" value="TRANSCRIPTIONAL DUAL REGULATOR HCAR-RELATED"/>
    <property type="match status" value="1"/>
</dbReference>
<evidence type="ECO:0000256" key="1">
    <source>
        <dbReference type="ARBA" id="ARBA00009437"/>
    </source>
</evidence>
<dbReference type="GO" id="GO:0003677">
    <property type="term" value="F:DNA binding"/>
    <property type="evidence" value="ECO:0007669"/>
    <property type="project" value="UniProtKB-KW"/>
</dbReference>
<keyword evidence="2" id="KW-0805">Transcription regulation</keyword>
<dbReference type="Pfam" id="PF03466">
    <property type="entry name" value="LysR_substrate"/>
    <property type="match status" value="1"/>
</dbReference>
<dbReference type="GO" id="GO:0003700">
    <property type="term" value="F:DNA-binding transcription factor activity"/>
    <property type="evidence" value="ECO:0007669"/>
    <property type="project" value="InterPro"/>
</dbReference>
<accession>A0A941F0D3</accession>
<name>A0A941F0D3_9BACT</name>
<evidence type="ECO:0000256" key="5">
    <source>
        <dbReference type="ARBA" id="ARBA00023163"/>
    </source>
</evidence>
<dbReference type="InterPro" id="IPR036388">
    <property type="entry name" value="WH-like_DNA-bd_sf"/>
</dbReference>
<organism evidence="7 8">
    <name type="scientific">Carboxylicivirga sediminis</name>
    <dbReference type="NCBI Taxonomy" id="2006564"/>
    <lineage>
        <taxon>Bacteria</taxon>
        <taxon>Pseudomonadati</taxon>
        <taxon>Bacteroidota</taxon>
        <taxon>Bacteroidia</taxon>
        <taxon>Marinilabiliales</taxon>
        <taxon>Marinilabiliaceae</taxon>
        <taxon>Carboxylicivirga</taxon>
    </lineage>
</organism>
<dbReference type="AlphaFoldDB" id="A0A941F0D3"/>
<dbReference type="Gene3D" id="1.10.10.10">
    <property type="entry name" value="Winged helix-like DNA-binding domain superfamily/Winged helix DNA-binding domain"/>
    <property type="match status" value="1"/>
</dbReference>
<feature type="domain" description="HTH lysR-type" evidence="6">
    <location>
        <begin position="4"/>
        <end position="61"/>
    </location>
</feature>
<dbReference type="SUPFAM" id="SSF53850">
    <property type="entry name" value="Periplasmic binding protein-like II"/>
    <property type="match status" value="1"/>
</dbReference>
<dbReference type="Gene3D" id="3.40.190.10">
    <property type="entry name" value="Periplasmic binding protein-like II"/>
    <property type="match status" value="2"/>
</dbReference>
<reference evidence="7" key="1">
    <citation type="journal article" date="2018" name="Int. J. Syst. Evol. Microbiol.">
        <title>Carboxylicivirga sediminis sp. nov., isolated from coastal sediment.</title>
        <authorList>
            <person name="Wang F.Q."/>
            <person name="Ren L.H."/>
            <person name="Zou R.J."/>
            <person name="Sun Y.Z."/>
            <person name="Liu X.J."/>
            <person name="Jiang F."/>
            <person name="Liu L.J."/>
        </authorList>
    </citation>
    <scope>NUCLEOTIDE SEQUENCE</scope>
    <source>
        <strain evidence="7">JR1</strain>
    </source>
</reference>
<gene>
    <name evidence="7" type="ORF">KDU71_01405</name>
</gene>
<dbReference type="CDD" id="cd08411">
    <property type="entry name" value="PBP2_OxyR"/>
    <property type="match status" value="1"/>
</dbReference>
<dbReference type="RefSeq" id="WP_212188103.1">
    <property type="nucleotide sequence ID" value="NZ_JAGTAR010000001.1"/>
</dbReference>
<proteinExistence type="inferred from homology"/>
<sequence length="315" mass="35828">MLGLNLQQLEYLVAVDNYKQFTIAAEKCFVTQPTLSMQIKKAEEQLDIVIFDRTRQPILTTPVGKKIVAQARVVINEYNRLEEIVREESGRIEGNLTIGIIPSLAPYLLPLFVGHFKNNNPLVHISFKEMITEALVKALKQDLLDAAILVTPLEENDIIEQPLFYEDVLIYAHPDHSLHKVEALTVDMLTSSGLWLLDEGHCFRSQVLNLCELQENVSSDLPLHFESGSLDTIRKMVDTEGGYTLLPGLAAEELAFDLHKQVKEFESPVPLREVSLVYSRAFYKRLLLDRLSESVQANVPEEMLHKDRGHVVEWK</sequence>
<dbReference type="GO" id="GO:0032993">
    <property type="term" value="C:protein-DNA complex"/>
    <property type="evidence" value="ECO:0007669"/>
    <property type="project" value="TreeGrafter"/>
</dbReference>
<reference evidence="7" key="2">
    <citation type="submission" date="2021-04" db="EMBL/GenBank/DDBJ databases">
        <authorList>
            <person name="Zhang T."/>
            <person name="Zhang Y."/>
            <person name="Lu D."/>
            <person name="Zuo D."/>
            <person name="Du Z."/>
        </authorList>
    </citation>
    <scope>NUCLEOTIDE SEQUENCE</scope>
    <source>
        <strain evidence="7">JR1</strain>
    </source>
</reference>
<keyword evidence="3" id="KW-0238">DNA-binding</keyword>
<dbReference type="SUPFAM" id="SSF46785">
    <property type="entry name" value="Winged helix' DNA-binding domain"/>
    <property type="match status" value="1"/>
</dbReference>
<dbReference type="Pfam" id="PF00126">
    <property type="entry name" value="HTH_1"/>
    <property type="match status" value="1"/>
</dbReference>
<keyword evidence="5" id="KW-0804">Transcription</keyword>
<dbReference type="InterPro" id="IPR005119">
    <property type="entry name" value="LysR_subst-bd"/>
</dbReference>
<evidence type="ECO:0000313" key="7">
    <source>
        <dbReference type="EMBL" id="MBR8534202.1"/>
    </source>
</evidence>
<dbReference type="PROSITE" id="PS50931">
    <property type="entry name" value="HTH_LYSR"/>
    <property type="match status" value="1"/>
</dbReference>
<dbReference type="PANTHER" id="PTHR30346:SF26">
    <property type="entry name" value="HYDROGEN PEROXIDE-INDUCIBLE GENES ACTIVATOR"/>
    <property type="match status" value="1"/>
</dbReference>
<comment type="similarity">
    <text evidence="1">Belongs to the LysR transcriptional regulatory family.</text>
</comment>
<comment type="caution">
    <text evidence="7">The sequence shown here is derived from an EMBL/GenBank/DDBJ whole genome shotgun (WGS) entry which is preliminary data.</text>
</comment>
<evidence type="ECO:0000256" key="4">
    <source>
        <dbReference type="ARBA" id="ARBA00023159"/>
    </source>
</evidence>